<evidence type="ECO:0000313" key="2">
    <source>
        <dbReference type="EMBL" id="MBK1668484.1"/>
    </source>
</evidence>
<keyword evidence="3" id="KW-1185">Reference proteome</keyword>
<dbReference type="EMBL" id="NRRL01000024">
    <property type="protein sequence ID" value="MBK1668484.1"/>
    <property type="molecule type" value="Genomic_DNA"/>
</dbReference>
<sequence length="96" mass="10327">MDPQIYREMEAPPSSGLRAIVLCGLGAGAGFLVSEVLSARFDWSALGLIALLAILLVAVERAVYGAQLIAQTLRLQRQTERDLSRLRDLTAVSSAD</sequence>
<keyword evidence="1" id="KW-0472">Membrane</keyword>
<feature type="transmembrane region" description="Helical" evidence="1">
    <location>
        <begin position="43"/>
        <end position="64"/>
    </location>
</feature>
<reference evidence="2 3" key="1">
    <citation type="journal article" date="2020" name="Microorganisms">
        <title>Osmotic Adaptation and Compatible Solute Biosynthesis of Phototrophic Bacteria as Revealed from Genome Analyses.</title>
        <authorList>
            <person name="Imhoff J.F."/>
            <person name="Rahn T."/>
            <person name="Kunzel S."/>
            <person name="Keller A."/>
            <person name="Neulinger S.C."/>
        </authorList>
    </citation>
    <scope>NUCLEOTIDE SEQUENCE [LARGE SCALE GENOMIC DNA]</scope>
    <source>
        <strain evidence="2 3">DSM 9895</strain>
    </source>
</reference>
<feature type="transmembrane region" description="Helical" evidence="1">
    <location>
        <begin position="16"/>
        <end position="37"/>
    </location>
</feature>
<protein>
    <submittedName>
        <fullName evidence="2">Uncharacterized protein</fullName>
    </submittedName>
</protein>
<evidence type="ECO:0000256" key="1">
    <source>
        <dbReference type="SAM" id="Phobius"/>
    </source>
</evidence>
<keyword evidence="1" id="KW-0812">Transmembrane</keyword>
<keyword evidence="1" id="KW-1133">Transmembrane helix</keyword>
<comment type="caution">
    <text evidence="2">The sequence shown here is derived from an EMBL/GenBank/DDBJ whole genome shotgun (WGS) entry which is preliminary data.</text>
</comment>
<proteinExistence type="predicted"/>
<dbReference type="Proteomes" id="UP001296873">
    <property type="component" value="Unassembled WGS sequence"/>
</dbReference>
<evidence type="ECO:0000313" key="3">
    <source>
        <dbReference type="Proteomes" id="UP001296873"/>
    </source>
</evidence>
<organism evidence="2 3">
    <name type="scientific">Rhodovibrio sodomensis</name>
    <dbReference type="NCBI Taxonomy" id="1088"/>
    <lineage>
        <taxon>Bacteria</taxon>
        <taxon>Pseudomonadati</taxon>
        <taxon>Pseudomonadota</taxon>
        <taxon>Alphaproteobacteria</taxon>
        <taxon>Rhodospirillales</taxon>
        <taxon>Rhodovibrionaceae</taxon>
        <taxon>Rhodovibrio</taxon>
    </lineage>
</organism>
<name>A0ABS1DDK5_9PROT</name>
<gene>
    <name evidence="2" type="ORF">CKO28_10605</name>
</gene>
<accession>A0ABS1DDK5</accession>